<dbReference type="EnsemblMetazoa" id="ENSAATROPT012119">
    <property type="protein sequence ID" value="ENSAATROPP010987"/>
    <property type="gene ID" value="ENSAATROPG009866"/>
</dbReference>
<name>A0AAG5DID9_ANOAO</name>
<feature type="region of interest" description="Disordered" evidence="1">
    <location>
        <begin position="1"/>
        <end position="26"/>
    </location>
</feature>
<dbReference type="Proteomes" id="UP000075880">
    <property type="component" value="Unassembled WGS sequence"/>
</dbReference>
<accession>A0AAG5DID9</accession>
<keyword evidence="3" id="KW-1185">Reference proteome</keyword>
<feature type="compositionally biased region" description="Polar residues" evidence="1">
    <location>
        <begin position="11"/>
        <end position="21"/>
    </location>
</feature>
<dbReference type="AlphaFoldDB" id="A0AAG5DID9"/>
<organism evidence="2 3">
    <name type="scientific">Anopheles atroparvus</name>
    <name type="common">European mosquito</name>
    <dbReference type="NCBI Taxonomy" id="41427"/>
    <lineage>
        <taxon>Eukaryota</taxon>
        <taxon>Metazoa</taxon>
        <taxon>Ecdysozoa</taxon>
        <taxon>Arthropoda</taxon>
        <taxon>Hexapoda</taxon>
        <taxon>Insecta</taxon>
        <taxon>Pterygota</taxon>
        <taxon>Neoptera</taxon>
        <taxon>Endopterygota</taxon>
        <taxon>Diptera</taxon>
        <taxon>Nematocera</taxon>
        <taxon>Culicoidea</taxon>
        <taxon>Culicidae</taxon>
        <taxon>Anophelinae</taxon>
        <taxon>Anopheles</taxon>
    </lineage>
</organism>
<evidence type="ECO:0000313" key="3">
    <source>
        <dbReference type="Proteomes" id="UP000075880"/>
    </source>
</evidence>
<proteinExistence type="predicted"/>
<reference evidence="2" key="1">
    <citation type="submission" date="2024-04" db="UniProtKB">
        <authorList>
            <consortium name="EnsemblMetazoa"/>
        </authorList>
    </citation>
    <scope>IDENTIFICATION</scope>
    <source>
        <strain evidence="2">EBRO</strain>
    </source>
</reference>
<evidence type="ECO:0000256" key="1">
    <source>
        <dbReference type="SAM" id="MobiDB-lite"/>
    </source>
</evidence>
<protein>
    <submittedName>
        <fullName evidence="2">Uncharacterized protein</fullName>
    </submittedName>
</protein>
<sequence>KHTNPHLPRPNHNQSTNNPQRTWPVRRGSDVVSGVGGVGRVSSIVLASARAPVARIGHPRGCARLVARFAGRLPQVLRYEPQLAESAIMCAVEMVACTRAEQIPLVCVNRGTLRLTHAHSRRP</sequence>
<evidence type="ECO:0000313" key="2">
    <source>
        <dbReference type="EnsemblMetazoa" id="ENSAATROPP010987"/>
    </source>
</evidence>